<dbReference type="SUPFAM" id="SSF57903">
    <property type="entry name" value="FYVE/PHD zinc finger"/>
    <property type="match status" value="1"/>
</dbReference>
<dbReference type="PROSITE" id="PS50178">
    <property type="entry name" value="ZF_FYVE"/>
    <property type="match status" value="1"/>
</dbReference>
<dbReference type="AlphaFoldDB" id="T0R616"/>
<dbReference type="InterPro" id="IPR013083">
    <property type="entry name" value="Znf_RING/FYVE/PHD"/>
</dbReference>
<dbReference type="InterPro" id="IPR011011">
    <property type="entry name" value="Znf_FYVE_PHD"/>
</dbReference>
<evidence type="ECO:0000313" key="8">
    <source>
        <dbReference type="Proteomes" id="UP000030762"/>
    </source>
</evidence>
<dbReference type="EMBL" id="JH767207">
    <property type="protein sequence ID" value="EQC27498.1"/>
    <property type="molecule type" value="Genomic_DNA"/>
</dbReference>
<dbReference type="STRING" id="1156394.T0R616"/>
<dbReference type="GeneID" id="19955428"/>
<evidence type="ECO:0000256" key="2">
    <source>
        <dbReference type="ARBA" id="ARBA00022771"/>
    </source>
</evidence>
<dbReference type="RefSeq" id="XP_008619072.1">
    <property type="nucleotide sequence ID" value="XM_008620850.1"/>
</dbReference>
<sequence>MVSSKFPVPDEFFLSPTLPVEEKRYLTHIARTACKELIKNARMNGDTVQWHPIGRPDSGSASHIITDGLPAAAEIHSMMYEGRSKRDTWINNHKNNIIMGSCVTQVAGTIEEVAAFYQRSTTAEARSMAASYEEDFLDTFVLHTLTPPTPENPWHNITVRWTATKSPWSVAKHRDLCYVECQDEFVDVSGRRGWVLARESVSLPICPPLSGMHLVRATTERSGMVFLESETTGLLNVIQMSMIDFKGSLPRLMSRVAIRRRLAEVLHLNRFLHERRLSHEPILGDLDLIPKAERVFCNVCNKKFGVFTRHKVRCRKCGEVVCMACQNVWTVDIAVRHTVHNYKQLPPRARRNVRICVPCSRETRVRSLTMAATTTMNTSMDTMQALNIYGGVPAHGGTMRESDDLLSDVDMLQSARSKATTSYEYPARPSTLLYNIPSTHNEDRDDDEDDRLSLTDDNYRRSKSLEVHQTHYEYTGVYDDDDDDALEADDEWNPALEHLAPREFAANNERLSMISAADSLSQSFVSSMDSVSHMGSYRDSTPLFNYRAVDVDAARATRRGSIPYNSSISFGYELKQPLYQAQTTQQVIEQLVTSARQLDEHRRSSVTGRTSRTSSRESGRISGRESGQTFQFCDNKLVGIRSSEMKKTPVVFDPTSKPATSWRDSKPSTLFASFNSNHTDSEKTPVHSRGSADLDFVLEGDADDENKKVRVTELRERMQVMTQDVLRGSGRLPSQASMGHESDVGPEDLVALYKELKAMRM</sequence>
<dbReference type="InterPro" id="IPR023393">
    <property type="entry name" value="START-like_dom_sf"/>
</dbReference>
<organism evidence="7 8">
    <name type="scientific">Saprolegnia diclina (strain VS20)</name>
    <dbReference type="NCBI Taxonomy" id="1156394"/>
    <lineage>
        <taxon>Eukaryota</taxon>
        <taxon>Sar</taxon>
        <taxon>Stramenopiles</taxon>
        <taxon>Oomycota</taxon>
        <taxon>Saprolegniomycetes</taxon>
        <taxon>Saprolegniales</taxon>
        <taxon>Saprolegniaceae</taxon>
        <taxon>Saprolegnia</taxon>
    </lineage>
</organism>
<keyword evidence="2 4" id="KW-0863">Zinc-finger</keyword>
<dbReference type="InterPro" id="IPR052727">
    <property type="entry name" value="Rab4/Rab5_effector"/>
</dbReference>
<dbReference type="Pfam" id="PF01363">
    <property type="entry name" value="FYVE"/>
    <property type="match status" value="1"/>
</dbReference>
<feature type="compositionally biased region" description="Basic and acidic residues" evidence="5">
    <location>
        <begin position="614"/>
        <end position="623"/>
    </location>
</feature>
<evidence type="ECO:0000256" key="5">
    <source>
        <dbReference type="SAM" id="MobiDB-lite"/>
    </source>
</evidence>
<dbReference type="eggNOG" id="ENOG502QPNE">
    <property type="taxonomic scope" value="Eukaryota"/>
</dbReference>
<keyword evidence="8" id="KW-1185">Reference proteome</keyword>
<protein>
    <recommendedName>
        <fullName evidence="6">FYVE-type domain-containing protein</fullName>
    </recommendedName>
</protein>
<dbReference type="Gene3D" id="3.30.530.20">
    <property type="match status" value="1"/>
</dbReference>
<feature type="region of interest" description="Disordered" evidence="5">
    <location>
        <begin position="429"/>
        <end position="455"/>
    </location>
</feature>
<dbReference type="GO" id="GO:0008270">
    <property type="term" value="F:zinc ion binding"/>
    <property type="evidence" value="ECO:0007669"/>
    <property type="project" value="UniProtKB-KW"/>
</dbReference>
<dbReference type="OMA" id="QTTHYEY"/>
<dbReference type="PANTHER" id="PTHR13510">
    <property type="entry name" value="FYVE-FINGER-CONTAINING RAB5 EFFECTOR PROTEIN RABENOSYN-5-RELATED"/>
    <property type="match status" value="1"/>
</dbReference>
<evidence type="ECO:0000256" key="1">
    <source>
        <dbReference type="ARBA" id="ARBA00022723"/>
    </source>
</evidence>
<evidence type="ECO:0000259" key="6">
    <source>
        <dbReference type="PROSITE" id="PS50178"/>
    </source>
</evidence>
<dbReference type="OrthoDB" id="63791at2759"/>
<dbReference type="CDD" id="cd15745">
    <property type="entry name" value="FYVE_RUFY4"/>
    <property type="match status" value="1"/>
</dbReference>
<evidence type="ECO:0000256" key="4">
    <source>
        <dbReference type="PROSITE-ProRule" id="PRU00091"/>
    </source>
</evidence>
<gene>
    <name evidence="7" type="ORF">SDRG_14701</name>
</gene>
<keyword evidence="3" id="KW-0862">Zinc</keyword>
<feature type="domain" description="FYVE-type" evidence="6">
    <location>
        <begin position="291"/>
        <end position="364"/>
    </location>
</feature>
<dbReference type="InterPro" id="IPR000306">
    <property type="entry name" value="Znf_FYVE"/>
</dbReference>
<evidence type="ECO:0000313" key="7">
    <source>
        <dbReference type="EMBL" id="EQC27498.1"/>
    </source>
</evidence>
<dbReference type="InterPro" id="IPR017455">
    <property type="entry name" value="Znf_FYVE-rel"/>
</dbReference>
<evidence type="ECO:0000256" key="3">
    <source>
        <dbReference type="ARBA" id="ARBA00022833"/>
    </source>
</evidence>
<feature type="region of interest" description="Disordered" evidence="5">
    <location>
        <begin position="598"/>
        <end position="626"/>
    </location>
</feature>
<keyword evidence="1" id="KW-0479">Metal-binding</keyword>
<dbReference type="PANTHER" id="PTHR13510:SF44">
    <property type="entry name" value="RABENOSYN-5"/>
    <property type="match status" value="1"/>
</dbReference>
<dbReference type="InParanoid" id="T0R616"/>
<proteinExistence type="predicted"/>
<dbReference type="VEuPathDB" id="FungiDB:SDRG_14701"/>
<accession>T0R616</accession>
<dbReference type="Proteomes" id="UP000030762">
    <property type="component" value="Unassembled WGS sequence"/>
</dbReference>
<dbReference type="Gene3D" id="3.30.40.10">
    <property type="entry name" value="Zinc/RING finger domain, C3HC4 (zinc finger)"/>
    <property type="match status" value="1"/>
</dbReference>
<name>T0R616_SAPDV</name>
<reference evidence="7 8" key="1">
    <citation type="submission" date="2012-04" db="EMBL/GenBank/DDBJ databases">
        <title>The Genome Sequence of Saprolegnia declina VS20.</title>
        <authorList>
            <consortium name="The Broad Institute Genome Sequencing Platform"/>
            <person name="Russ C."/>
            <person name="Nusbaum C."/>
            <person name="Tyler B."/>
            <person name="van West P."/>
            <person name="Dieguez-Uribeondo J."/>
            <person name="de Bruijn I."/>
            <person name="Tripathy S."/>
            <person name="Jiang R."/>
            <person name="Young S.K."/>
            <person name="Zeng Q."/>
            <person name="Gargeya S."/>
            <person name="Fitzgerald M."/>
            <person name="Haas B."/>
            <person name="Abouelleil A."/>
            <person name="Alvarado L."/>
            <person name="Arachchi H.M."/>
            <person name="Berlin A."/>
            <person name="Chapman S.B."/>
            <person name="Goldberg J."/>
            <person name="Griggs A."/>
            <person name="Gujja S."/>
            <person name="Hansen M."/>
            <person name="Howarth C."/>
            <person name="Imamovic A."/>
            <person name="Larimer J."/>
            <person name="McCowen C."/>
            <person name="Montmayeur A."/>
            <person name="Murphy C."/>
            <person name="Neiman D."/>
            <person name="Pearson M."/>
            <person name="Priest M."/>
            <person name="Roberts A."/>
            <person name="Saif S."/>
            <person name="Shea T."/>
            <person name="Sisk P."/>
            <person name="Sykes S."/>
            <person name="Wortman J."/>
            <person name="Nusbaum C."/>
            <person name="Birren B."/>
        </authorList>
    </citation>
    <scope>NUCLEOTIDE SEQUENCE [LARGE SCALE GENOMIC DNA]</scope>
    <source>
        <strain evidence="7 8">VS20</strain>
    </source>
</reference>
<dbReference type="SUPFAM" id="SSF55961">
    <property type="entry name" value="Bet v1-like"/>
    <property type="match status" value="1"/>
</dbReference>